<dbReference type="SUPFAM" id="SSF52821">
    <property type="entry name" value="Rhodanese/Cell cycle control phosphatase"/>
    <property type="match status" value="1"/>
</dbReference>
<sequence length="104" mass="11909">MFNNKNVKNVNADEAYKLINENKNMIILDVRTKGEFESGHIPKAKNIPVQQLSTRIKELEKYKDTPILVHCTSGGRSPSAVKSLVNNNFTQIYHLNRGLMSWKH</sequence>
<dbReference type="Pfam" id="PF00581">
    <property type="entry name" value="Rhodanese"/>
    <property type="match status" value="1"/>
</dbReference>
<accession>A0A3R5QUK1</accession>
<dbReference type="RefSeq" id="WP_128216004.1">
    <property type="nucleotide sequence ID" value="NZ_CP025746.1"/>
</dbReference>
<dbReference type="Gene3D" id="3.40.250.10">
    <property type="entry name" value="Rhodanese-like domain"/>
    <property type="match status" value="1"/>
</dbReference>
<dbReference type="CDD" id="cd00158">
    <property type="entry name" value="RHOD"/>
    <property type="match status" value="1"/>
</dbReference>
<dbReference type="EMBL" id="CP025746">
    <property type="protein sequence ID" value="QAA32845.1"/>
    <property type="molecule type" value="Genomic_DNA"/>
</dbReference>
<dbReference type="InterPro" id="IPR001763">
    <property type="entry name" value="Rhodanese-like_dom"/>
</dbReference>
<name>A0A3R5QUK1_9CLOT</name>
<evidence type="ECO:0000259" key="1">
    <source>
        <dbReference type="PROSITE" id="PS50206"/>
    </source>
</evidence>
<dbReference type="KEGG" id="cmah:C1I91_15000"/>
<organism evidence="2 3">
    <name type="scientific">Clostridium manihotivorum</name>
    <dbReference type="NCBI Taxonomy" id="2320868"/>
    <lineage>
        <taxon>Bacteria</taxon>
        <taxon>Bacillati</taxon>
        <taxon>Bacillota</taxon>
        <taxon>Clostridia</taxon>
        <taxon>Eubacteriales</taxon>
        <taxon>Clostridiaceae</taxon>
        <taxon>Clostridium</taxon>
    </lineage>
</organism>
<feature type="domain" description="Rhodanese" evidence="1">
    <location>
        <begin position="21"/>
        <end position="103"/>
    </location>
</feature>
<dbReference type="PROSITE" id="PS50206">
    <property type="entry name" value="RHODANESE_3"/>
    <property type="match status" value="1"/>
</dbReference>
<gene>
    <name evidence="2" type="ORF">C1I91_15000</name>
</gene>
<evidence type="ECO:0000313" key="2">
    <source>
        <dbReference type="EMBL" id="QAA32845.1"/>
    </source>
</evidence>
<dbReference type="InterPro" id="IPR036873">
    <property type="entry name" value="Rhodanese-like_dom_sf"/>
</dbReference>
<keyword evidence="3" id="KW-1185">Reference proteome</keyword>
<evidence type="ECO:0000313" key="3">
    <source>
        <dbReference type="Proteomes" id="UP000286268"/>
    </source>
</evidence>
<dbReference type="Proteomes" id="UP000286268">
    <property type="component" value="Chromosome"/>
</dbReference>
<dbReference type="OrthoDB" id="9800872at2"/>
<protein>
    <submittedName>
        <fullName evidence="2">Rhodanese-like domain-containing protein</fullName>
    </submittedName>
</protein>
<dbReference type="AlphaFoldDB" id="A0A3R5QUK1"/>
<reference evidence="2 3" key="1">
    <citation type="submission" date="2018-01" db="EMBL/GenBank/DDBJ databases">
        <title>Genome Sequencing and Assembly of Anaerobacter polyendosporus strain CT4.</title>
        <authorList>
            <person name="Tachaapaikoon C."/>
            <person name="Sutheeworapong S."/>
            <person name="Jenjaroenpun P."/>
            <person name="Wongsurawat T."/>
            <person name="Nookeaw I."/>
            <person name="Cheawchanlertfa P."/>
            <person name="Kosugi A."/>
            <person name="Cheevadhanarak S."/>
            <person name="Ratanakhanokchai K."/>
        </authorList>
    </citation>
    <scope>NUCLEOTIDE SEQUENCE [LARGE SCALE GENOMIC DNA]</scope>
    <source>
        <strain evidence="2 3">CT4</strain>
    </source>
</reference>
<dbReference type="PANTHER" id="PTHR43031">
    <property type="entry name" value="FAD-DEPENDENT OXIDOREDUCTASE"/>
    <property type="match status" value="1"/>
</dbReference>
<dbReference type="SMART" id="SM00450">
    <property type="entry name" value="RHOD"/>
    <property type="match status" value="1"/>
</dbReference>
<dbReference type="PANTHER" id="PTHR43031:SF1">
    <property type="entry name" value="PYRIDINE NUCLEOTIDE-DISULPHIDE OXIDOREDUCTASE"/>
    <property type="match status" value="1"/>
</dbReference>
<dbReference type="InterPro" id="IPR050229">
    <property type="entry name" value="GlpE_sulfurtransferase"/>
</dbReference>
<proteinExistence type="predicted"/>